<dbReference type="InterPro" id="IPR050481">
    <property type="entry name" value="UDP-glycosyltransf_plant"/>
</dbReference>
<evidence type="ECO:0000313" key="1">
    <source>
        <dbReference type="EMBL" id="BAC83995.1"/>
    </source>
</evidence>
<reference evidence="2" key="1">
    <citation type="journal article" date="2005" name="Nature">
        <title>The map-based sequence of the rice genome.</title>
        <authorList>
            <consortium name="International rice genome sequencing project (IRGSP)"/>
            <person name="Matsumoto T."/>
            <person name="Wu J."/>
            <person name="Kanamori H."/>
            <person name="Katayose Y."/>
            <person name="Fujisawa M."/>
            <person name="Namiki N."/>
            <person name="Mizuno H."/>
            <person name="Yamamoto K."/>
            <person name="Antonio B.A."/>
            <person name="Baba T."/>
            <person name="Sakata K."/>
            <person name="Nagamura Y."/>
            <person name="Aoki H."/>
            <person name="Arikawa K."/>
            <person name="Arita K."/>
            <person name="Bito T."/>
            <person name="Chiden Y."/>
            <person name="Fujitsuka N."/>
            <person name="Fukunaka R."/>
            <person name="Hamada M."/>
            <person name="Harada C."/>
            <person name="Hayashi A."/>
            <person name="Hijishita S."/>
            <person name="Honda M."/>
            <person name="Hosokawa S."/>
            <person name="Ichikawa Y."/>
            <person name="Idonuma A."/>
            <person name="Iijima M."/>
            <person name="Ikeda M."/>
            <person name="Ikeno M."/>
            <person name="Ito K."/>
            <person name="Ito S."/>
            <person name="Ito T."/>
            <person name="Ito Y."/>
            <person name="Ito Y."/>
            <person name="Iwabuchi A."/>
            <person name="Kamiya K."/>
            <person name="Karasawa W."/>
            <person name="Kurita K."/>
            <person name="Katagiri S."/>
            <person name="Kikuta A."/>
            <person name="Kobayashi H."/>
            <person name="Kobayashi N."/>
            <person name="Machita K."/>
            <person name="Maehara T."/>
            <person name="Masukawa M."/>
            <person name="Mizubayashi T."/>
            <person name="Mukai Y."/>
            <person name="Nagasaki H."/>
            <person name="Nagata Y."/>
            <person name="Naito S."/>
            <person name="Nakashima M."/>
            <person name="Nakama Y."/>
            <person name="Nakamichi Y."/>
            <person name="Nakamura M."/>
            <person name="Meguro A."/>
            <person name="Negishi M."/>
            <person name="Ohta I."/>
            <person name="Ohta T."/>
            <person name="Okamoto M."/>
            <person name="Ono N."/>
            <person name="Saji S."/>
            <person name="Sakaguchi M."/>
            <person name="Sakai K."/>
            <person name="Shibata M."/>
            <person name="Shimokawa T."/>
            <person name="Song J."/>
            <person name="Takazaki Y."/>
            <person name="Terasawa K."/>
            <person name="Tsugane M."/>
            <person name="Tsuji K."/>
            <person name="Ueda S."/>
            <person name="Waki K."/>
            <person name="Yamagata H."/>
            <person name="Yamamoto M."/>
            <person name="Yamamoto S."/>
            <person name="Yamane H."/>
            <person name="Yoshiki S."/>
            <person name="Yoshihara R."/>
            <person name="Yukawa K."/>
            <person name="Zhong H."/>
            <person name="Yano M."/>
            <person name="Yuan Q."/>
            <person name="Ouyang S."/>
            <person name="Liu J."/>
            <person name="Jones K.M."/>
            <person name="Gansberger K."/>
            <person name="Moffat K."/>
            <person name="Hill J."/>
            <person name="Bera J."/>
            <person name="Fadrosh D."/>
            <person name="Jin S."/>
            <person name="Johri S."/>
            <person name="Kim M."/>
            <person name="Overton L."/>
            <person name="Reardon M."/>
            <person name="Tsitrin T."/>
            <person name="Vuong H."/>
            <person name="Weaver B."/>
            <person name="Ciecko A."/>
            <person name="Tallon L."/>
            <person name="Jackson J."/>
            <person name="Pai G."/>
            <person name="Aken S.V."/>
            <person name="Utterback T."/>
            <person name="Reidmuller S."/>
            <person name="Feldblyum T."/>
            <person name="Hsiao J."/>
            <person name="Zismann V."/>
            <person name="Iobst S."/>
            <person name="de Vazeille A.R."/>
            <person name="Buell C.R."/>
            <person name="Ying K."/>
            <person name="Li Y."/>
            <person name="Lu T."/>
            <person name="Huang Y."/>
            <person name="Zhao Q."/>
            <person name="Feng Q."/>
            <person name="Zhang L."/>
            <person name="Zhu J."/>
            <person name="Weng Q."/>
            <person name="Mu J."/>
            <person name="Lu Y."/>
            <person name="Fan D."/>
            <person name="Liu Y."/>
            <person name="Guan J."/>
            <person name="Zhang Y."/>
            <person name="Yu S."/>
            <person name="Liu X."/>
            <person name="Zhang Y."/>
            <person name="Hong G."/>
            <person name="Han B."/>
            <person name="Choisne N."/>
            <person name="Demange N."/>
            <person name="Orjeda G."/>
            <person name="Samain S."/>
            <person name="Cattolico L."/>
            <person name="Pelletier E."/>
            <person name="Couloux A."/>
            <person name="Segurens B."/>
            <person name="Wincker P."/>
            <person name="D'Hont A."/>
            <person name="Scarpelli C."/>
            <person name="Weissenbach J."/>
            <person name="Salanoubat M."/>
            <person name="Quetier F."/>
            <person name="Yu Y."/>
            <person name="Kim H.R."/>
            <person name="Rambo T."/>
            <person name="Currie J."/>
            <person name="Collura K."/>
            <person name="Luo M."/>
            <person name="Yang T."/>
            <person name="Ammiraju J.S.S."/>
            <person name="Engler F."/>
            <person name="Soderlund C."/>
            <person name="Wing R.A."/>
            <person name="Palmer L.E."/>
            <person name="de la Bastide M."/>
            <person name="Spiegel L."/>
            <person name="Nascimento L."/>
            <person name="Zutavern T."/>
            <person name="O'Shaughnessy A."/>
            <person name="Dike S."/>
            <person name="Dedhia N."/>
            <person name="Preston R."/>
            <person name="Balija V."/>
            <person name="McCombie W.R."/>
            <person name="Chow T."/>
            <person name="Chen H."/>
            <person name="Chung M."/>
            <person name="Chen C."/>
            <person name="Shaw J."/>
            <person name="Wu H."/>
            <person name="Hsiao K."/>
            <person name="Chao Y."/>
            <person name="Chu M."/>
            <person name="Cheng C."/>
            <person name="Hour A."/>
            <person name="Lee P."/>
            <person name="Lin S."/>
            <person name="Lin Y."/>
            <person name="Liou J."/>
            <person name="Liu S."/>
            <person name="Hsing Y."/>
            <person name="Raghuvanshi S."/>
            <person name="Mohanty A."/>
            <person name="Bharti A.K."/>
            <person name="Gaur A."/>
            <person name="Gupta V."/>
            <person name="Kumar D."/>
            <person name="Ravi V."/>
            <person name="Vij S."/>
            <person name="Kapur A."/>
            <person name="Khurana P."/>
            <person name="Khurana P."/>
            <person name="Khurana J.P."/>
            <person name="Tyagi A.K."/>
            <person name="Gaikwad K."/>
            <person name="Singh A."/>
            <person name="Dalal V."/>
            <person name="Srivastava S."/>
            <person name="Dixit A."/>
            <person name="Pal A.K."/>
            <person name="Ghazi I.A."/>
            <person name="Yadav M."/>
            <person name="Pandit A."/>
            <person name="Bhargava A."/>
            <person name="Sureshbabu K."/>
            <person name="Batra K."/>
            <person name="Sharma T.R."/>
            <person name="Mohapatra T."/>
            <person name="Singh N.K."/>
            <person name="Messing J."/>
            <person name="Nelson A.B."/>
            <person name="Fuks G."/>
            <person name="Kavchok S."/>
            <person name="Keizer G."/>
            <person name="Linton E."/>
            <person name="Llaca V."/>
            <person name="Song R."/>
            <person name="Tanyolac B."/>
            <person name="Young S."/>
            <person name="Ho-Il K."/>
            <person name="Hahn J.H."/>
            <person name="Sangsakoo G."/>
            <person name="Vanavichit A."/>
            <person name="de Mattos Luiz.A.T."/>
            <person name="Zimmer P.D."/>
            <person name="Malone G."/>
            <person name="Dellagostin O."/>
            <person name="de Oliveira A.C."/>
            <person name="Bevan M."/>
            <person name="Bancroft I."/>
            <person name="Minx P."/>
            <person name="Cordum H."/>
            <person name="Wilson R."/>
            <person name="Cheng Z."/>
            <person name="Jin W."/>
            <person name="Jiang J."/>
            <person name="Leong S.A."/>
            <person name="Iwama H."/>
            <person name="Gojobori T."/>
            <person name="Itoh T."/>
            <person name="Niimura Y."/>
            <person name="Fujii Y."/>
            <person name="Habara T."/>
            <person name="Sakai H."/>
            <person name="Sato Y."/>
            <person name="Wilson G."/>
            <person name="Kumar K."/>
            <person name="McCouch S."/>
            <person name="Juretic N."/>
            <person name="Hoen D."/>
            <person name="Wright S."/>
            <person name="Bruskiewich R."/>
            <person name="Bureau T."/>
            <person name="Miyao A."/>
            <person name="Hirochika H."/>
            <person name="Nishikawa T."/>
            <person name="Kadowaki K."/>
            <person name="Sugiura M."/>
            <person name="Burr B."/>
            <person name="Sasaki T."/>
        </authorList>
    </citation>
    <scope>NUCLEOTIDE SEQUENCE [LARGE SCALE GENOMIC DNA]</scope>
    <source>
        <strain evidence="2">cv. Nipponbare</strain>
    </source>
</reference>
<dbReference type="AlphaFoldDB" id="Q6Z472"/>
<reference evidence="2" key="2">
    <citation type="journal article" date="2008" name="Nucleic Acids Res.">
        <title>The rice annotation project database (RAP-DB): 2008 update.</title>
        <authorList>
            <consortium name="The rice annotation project (RAP)"/>
        </authorList>
    </citation>
    <scope>GENOME REANNOTATION</scope>
    <source>
        <strain evidence="2">cv. Nipponbare</strain>
    </source>
</reference>
<organism evidence="1 2">
    <name type="scientific">Oryza sativa subsp. japonica</name>
    <name type="common">Rice</name>
    <dbReference type="NCBI Taxonomy" id="39947"/>
    <lineage>
        <taxon>Eukaryota</taxon>
        <taxon>Viridiplantae</taxon>
        <taxon>Streptophyta</taxon>
        <taxon>Embryophyta</taxon>
        <taxon>Tracheophyta</taxon>
        <taxon>Spermatophyta</taxon>
        <taxon>Magnoliopsida</taxon>
        <taxon>Liliopsida</taxon>
        <taxon>Poales</taxon>
        <taxon>Poaceae</taxon>
        <taxon>BOP clade</taxon>
        <taxon>Oryzoideae</taxon>
        <taxon>Oryzeae</taxon>
        <taxon>Oryzinae</taxon>
        <taxon>Oryza</taxon>
        <taxon>Oryza sativa</taxon>
    </lineage>
</organism>
<dbReference type="PANTHER" id="PTHR48048:SF2">
    <property type="entry name" value="GLYCOSYLTRANSFERASE"/>
    <property type="match status" value="1"/>
</dbReference>
<dbReference type="CAZy" id="GT1">
    <property type="family name" value="Glycosyltransferase Family 1"/>
</dbReference>
<proteinExistence type="predicted"/>
<dbReference type="Gene3D" id="3.40.50.2000">
    <property type="entry name" value="Glycogen Phosphorylase B"/>
    <property type="match status" value="1"/>
</dbReference>
<dbReference type="EMBL" id="AP005186">
    <property type="protein sequence ID" value="BAC83995.1"/>
    <property type="molecule type" value="Genomic_DNA"/>
</dbReference>
<evidence type="ECO:0000313" key="2">
    <source>
        <dbReference type="Proteomes" id="UP000000763"/>
    </source>
</evidence>
<dbReference type="SUPFAM" id="SSF53756">
    <property type="entry name" value="UDP-Glycosyltransferase/glycogen phosphorylase"/>
    <property type="match status" value="1"/>
</dbReference>
<sequence>MGRALGLMAIYTPSHPSSCLTNPEGGERAPHPCFPEPLSGSHRADSGFDVRFHCLPAEELLDFCGSEDFISRFMQQHSSHSREAIFGLESHVAAVVLDLFSTTFLDVTCNLDLPGYVYFTSTASLLSLVLRLLVLDQEMLVDFEEMEDVVDLLGLLSVPATLLPTPVIKKDCVEIMVSIVDTPGKDDFVFLPGQASHFGNLNFITDDFSKISLLDSDSQI</sequence>
<dbReference type="GO" id="GO:0035251">
    <property type="term" value="F:UDP-glucosyltransferase activity"/>
    <property type="evidence" value="ECO:0007669"/>
    <property type="project" value="InterPro"/>
</dbReference>
<name>Q6Z472_ORYSJ</name>
<accession>Q6Z472</accession>
<dbReference type="PANTHER" id="PTHR48048">
    <property type="entry name" value="GLYCOSYLTRANSFERASE"/>
    <property type="match status" value="1"/>
</dbReference>
<protein>
    <submittedName>
        <fullName evidence="1">Betanidin 6-O-glucosyltransferase-like protein</fullName>
    </submittedName>
</protein>
<dbReference type="Proteomes" id="UP000000763">
    <property type="component" value="Chromosome 7"/>
</dbReference>
<gene>
    <name evidence="1" type="primary">P0430F03.35</name>
</gene>